<organism evidence="1 2">
    <name type="scientific">Sphaerisporangium album</name>
    <dbReference type="NCBI Taxonomy" id="509200"/>
    <lineage>
        <taxon>Bacteria</taxon>
        <taxon>Bacillati</taxon>
        <taxon>Actinomycetota</taxon>
        <taxon>Actinomycetes</taxon>
        <taxon>Streptosporangiales</taxon>
        <taxon>Streptosporangiaceae</taxon>
        <taxon>Sphaerisporangium</taxon>
    </lineage>
</organism>
<accession>A0A367FEY5</accession>
<gene>
    <name evidence="1" type="ORF">DQ384_21470</name>
</gene>
<keyword evidence="2" id="KW-1185">Reference proteome</keyword>
<dbReference type="EMBL" id="QOIL01000012">
    <property type="protein sequence ID" value="RCG28938.1"/>
    <property type="molecule type" value="Genomic_DNA"/>
</dbReference>
<protein>
    <submittedName>
        <fullName evidence="1">Uncharacterized protein</fullName>
    </submittedName>
</protein>
<name>A0A367FEY5_9ACTN</name>
<sequence>MAGVLDQPLAGLVVQDLGEIGENAPPVRALLRRVAGEDLGGDEVLETGTGVPVELPGAGRRGAEYVGKLLLGDRVAGEKLQHLAFVVRQRGDGVDRHAPQIAVGPLVGRAGLRIVLGSRRHRAPAQGLPPGQGVEPGTQPPRIGQGLDVRLGRDQGVAQRDLRAVGAPEHERGVRVEAFGVVVVEGSEGTRIAGAECLDQDAVIHVTDSKGFVTACPTVSRTMTCVVLIP</sequence>
<evidence type="ECO:0000313" key="2">
    <source>
        <dbReference type="Proteomes" id="UP000253094"/>
    </source>
</evidence>
<reference evidence="1 2" key="1">
    <citation type="submission" date="2018-06" db="EMBL/GenBank/DDBJ databases">
        <title>Sphaerisporangium craniellae sp. nov., isolated from a marine sponge in the South China Sea.</title>
        <authorList>
            <person name="Li L."/>
        </authorList>
    </citation>
    <scope>NUCLEOTIDE SEQUENCE [LARGE SCALE GENOMIC DNA]</scope>
    <source>
        <strain evidence="1 2">CCTCC AA 208026</strain>
    </source>
</reference>
<evidence type="ECO:0000313" key="1">
    <source>
        <dbReference type="EMBL" id="RCG28938.1"/>
    </source>
</evidence>
<comment type="caution">
    <text evidence="1">The sequence shown here is derived from an EMBL/GenBank/DDBJ whole genome shotgun (WGS) entry which is preliminary data.</text>
</comment>
<proteinExistence type="predicted"/>
<dbReference type="AlphaFoldDB" id="A0A367FEY5"/>
<dbReference type="Proteomes" id="UP000253094">
    <property type="component" value="Unassembled WGS sequence"/>
</dbReference>